<evidence type="ECO:0000256" key="7">
    <source>
        <dbReference type="ARBA" id="ARBA00023043"/>
    </source>
</evidence>
<keyword evidence="6 14" id="KW-1133">Transmembrane helix</keyword>
<keyword evidence="13" id="KW-0175">Coiled coil</keyword>
<keyword evidence="9 14" id="KW-0472">Membrane</keyword>
<dbReference type="Gene3D" id="1.25.40.20">
    <property type="entry name" value="Ankyrin repeat-containing domain"/>
    <property type="match status" value="2"/>
</dbReference>
<dbReference type="Pfam" id="PF12796">
    <property type="entry name" value="Ank_2"/>
    <property type="match status" value="3"/>
</dbReference>
<dbReference type="Pfam" id="PF00520">
    <property type="entry name" value="Ion_trans"/>
    <property type="match status" value="1"/>
</dbReference>
<feature type="transmembrane region" description="Helical" evidence="14">
    <location>
        <begin position="548"/>
        <end position="569"/>
    </location>
</feature>
<accession>A0ABN8SAE6</accession>
<feature type="transmembrane region" description="Helical" evidence="14">
    <location>
        <begin position="581"/>
        <end position="599"/>
    </location>
</feature>
<keyword evidence="7 12" id="KW-0040">ANK repeat</keyword>
<keyword evidence="10" id="KW-0325">Glycoprotein</keyword>
<feature type="repeat" description="ANK" evidence="12">
    <location>
        <begin position="27"/>
        <end position="59"/>
    </location>
</feature>
<evidence type="ECO:0000256" key="11">
    <source>
        <dbReference type="ARBA" id="ARBA00023303"/>
    </source>
</evidence>
<dbReference type="PANTHER" id="PTHR47143">
    <property type="entry name" value="TRANSIENT RECEPTOR POTENTIAL CATION CHANNEL PROTEIN PAINLESS"/>
    <property type="match status" value="1"/>
</dbReference>
<evidence type="ECO:0000256" key="5">
    <source>
        <dbReference type="ARBA" id="ARBA00022737"/>
    </source>
</evidence>
<keyword evidence="2" id="KW-0813">Transport</keyword>
<evidence type="ECO:0000256" key="13">
    <source>
        <dbReference type="SAM" id="Coils"/>
    </source>
</evidence>
<evidence type="ECO:0000256" key="3">
    <source>
        <dbReference type="ARBA" id="ARBA00022606"/>
    </source>
</evidence>
<feature type="coiled-coil region" evidence="13">
    <location>
        <begin position="833"/>
        <end position="860"/>
    </location>
</feature>
<feature type="repeat" description="ANK" evidence="12">
    <location>
        <begin position="93"/>
        <end position="125"/>
    </location>
</feature>
<keyword evidence="3" id="KW-0716">Sensory transduction</keyword>
<dbReference type="Proteomes" id="UP001159405">
    <property type="component" value="Unassembled WGS sequence"/>
</dbReference>
<keyword evidence="11" id="KW-0407">Ion channel</keyword>
<dbReference type="PROSITE" id="PS50088">
    <property type="entry name" value="ANK_REPEAT"/>
    <property type="match status" value="7"/>
</dbReference>
<evidence type="ECO:0000313" key="17">
    <source>
        <dbReference type="Proteomes" id="UP001159405"/>
    </source>
</evidence>
<dbReference type="SMART" id="SM00248">
    <property type="entry name" value="ANK"/>
    <property type="match status" value="10"/>
</dbReference>
<protein>
    <recommendedName>
        <fullName evidence="15">Ion transport domain-containing protein</fullName>
    </recommendedName>
</protein>
<gene>
    <name evidence="16" type="ORF">PLOB_00041309</name>
</gene>
<sequence>MATWNNDVKAAALCLEKGADVDCLKVGSVTALHMAATKGNLEVADLLISRGADVNKKDGDYKTPLHRAAMFNQLNVIEFLVKKEAKIHARDSEGRSPFLNAVAAGHVDCARVLLKLGADLSAADLHMKNCLHIAVENELLEMLSMLLESRAGVRCLNRRDLKDRVPLHYAAKTRDIKILELVLSKQKHLGFSDESQKTPLHHAAEKASSKHVEVLAKHMSEINARDELGRTPLHSAAMKGQRQEIYSRIFFYFFTVLLSMGAEVDSRDNKFRTPLMWASHGNHTKCAVILLDSKASVDLQDDGSDTALHVACGQGHPAIVKLLLDHGASSALRNKQGLTCLEVAAKAGSCDAAMAIAKHERLADSMCFHVFFDKFSNKLLWLFLFVFVFFLSWKELKQYQISNGQTAISLLVENFPEAAEVVLDQCVRSSDHLNPADPDYTVTYDFKHLDPGPDADMSSGRFSTVQMMIKHKRERLLLHPLTLKFNERKWQSLGRYVFLFDFVTYLLLMVLFTVFIVDDRSDQTFSEPLKQKPSDYYYDEDDPFRGTMSFLILTFSLLHICKELLQIYVQRWNYFKDLSNYLNWALYISSALFMVPYVAKPEDVDKFFASTKAPLVLWNTGVVAIFVCYTNMMLFLRRYRLFGTYISMYIEVTKTVFQVMFVFVFLVLGFALAFFVLFKEQPAFHSVHHSLLRVLVMMIGELDFVTTFIDTIGEKCKGNKNLLNPFPLTGQFFLFLCLFFLTTALMNLLVGLAVGDTKTMKKYATIKRLVMQLEYQFKIEEAYPKNIIRKVYESIHVEKPNKLSRVNRIEEWLHARFAEAAPEPVEEGQTSEFAELKEEILKIKKRIKSMMAMLEALKQAAQEPGSCRRPKI</sequence>
<keyword evidence="17" id="KW-1185">Reference proteome</keyword>
<evidence type="ECO:0000313" key="16">
    <source>
        <dbReference type="EMBL" id="CAH3188686.1"/>
    </source>
</evidence>
<comment type="subcellular location">
    <subcellularLocation>
        <location evidence="1">Membrane</location>
        <topology evidence="1">Multi-pass membrane protein</topology>
    </subcellularLocation>
</comment>
<dbReference type="PANTHER" id="PTHR47143:SF1">
    <property type="entry name" value="ION_TRANS DOMAIN-CONTAINING PROTEIN"/>
    <property type="match status" value="1"/>
</dbReference>
<feature type="transmembrane region" description="Helical" evidence="14">
    <location>
        <begin position="732"/>
        <end position="754"/>
    </location>
</feature>
<dbReference type="InterPro" id="IPR036770">
    <property type="entry name" value="Ankyrin_rpt-contain_sf"/>
</dbReference>
<feature type="transmembrane region" description="Helical" evidence="14">
    <location>
        <begin position="375"/>
        <end position="393"/>
    </location>
</feature>
<feature type="repeat" description="ANK" evidence="12">
    <location>
        <begin position="195"/>
        <end position="227"/>
    </location>
</feature>
<evidence type="ECO:0000256" key="4">
    <source>
        <dbReference type="ARBA" id="ARBA00022692"/>
    </source>
</evidence>
<evidence type="ECO:0000256" key="6">
    <source>
        <dbReference type="ARBA" id="ARBA00022989"/>
    </source>
</evidence>
<dbReference type="InterPro" id="IPR005821">
    <property type="entry name" value="Ion_trans_dom"/>
</dbReference>
<evidence type="ECO:0000256" key="2">
    <source>
        <dbReference type="ARBA" id="ARBA00022448"/>
    </source>
</evidence>
<dbReference type="PRINTS" id="PR01415">
    <property type="entry name" value="ANKYRIN"/>
</dbReference>
<evidence type="ECO:0000256" key="9">
    <source>
        <dbReference type="ARBA" id="ARBA00023136"/>
    </source>
</evidence>
<dbReference type="InterPro" id="IPR052076">
    <property type="entry name" value="TRP_cation_channel"/>
</dbReference>
<feature type="transmembrane region" description="Helical" evidence="14">
    <location>
        <begin position="245"/>
        <end position="262"/>
    </location>
</feature>
<comment type="caution">
    <text evidence="16">The sequence shown here is derived from an EMBL/GenBank/DDBJ whole genome shotgun (WGS) entry which is preliminary data.</text>
</comment>
<evidence type="ECO:0000256" key="1">
    <source>
        <dbReference type="ARBA" id="ARBA00004141"/>
    </source>
</evidence>
<dbReference type="PROSITE" id="PS50297">
    <property type="entry name" value="ANK_REP_REGION"/>
    <property type="match status" value="6"/>
</dbReference>
<dbReference type="EMBL" id="CALNXK010000643">
    <property type="protein sequence ID" value="CAH3188686.1"/>
    <property type="molecule type" value="Genomic_DNA"/>
</dbReference>
<name>A0ABN8SAE6_9CNID</name>
<feature type="repeat" description="ANK" evidence="12">
    <location>
        <begin position="228"/>
        <end position="269"/>
    </location>
</feature>
<keyword evidence="4 14" id="KW-0812">Transmembrane</keyword>
<feature type="repeat" description="ANK" evidence="12">
    <location>
        <begin position="60"/>
        <end position="92"/>
    </location>
</feature>
<dbReference type="SUPFAM" id="SSF48403">
    <property type="entry name" value="Ankyrin repeat"/>
    <property type="match status" value="1"/>
</dbReference>
<evidence type="ECO:0000259" key="15">
    <source>
        <dbReference type="Pfam" id="PF00520"/>
    </source>
</evidence>
<feature type="transmembrane region" description="Helical" evidence="14">
    <location>
        <begin position="615"/>
        <end position="636"/>
    </location>
</feature>
<keyword evidence="8" id="KW-0406">Ion transport</keyword>
<reference evidence="16 17" key="1">
    <citation type="submission" date="2022-05" db="EMBL/GenBank/DDBJ databases">
        <authorList>
            <consortium name="Genoscope - CEA"/>
            <person name="William W."/>
        </authorList>
    </citation>
    <scope>NUCLEOTIDE SEQUENCE [LARGE SCALE GENOMIC DNA]</scope>
</reference>
<dbReference type="InterPro" id="IPR002110">
    <property type="entry name" value="Ankyrin_rpt"/>
</dbReference>
<feature type="transmembrane region" description="Helical" evidence="14">
    <location>
        <begin position="656"/>
        <end position="678"/>
    </location>
</feature>
<feature type="repeat" description="ANK" evidence="12">
    <location>
        <begin position="303"/>
        <end position="335"/>
    </location>
</feature>
<feature type="domain" description="Ion transport" evidence="15">
    <location>
        <begin position="500"/>
        <end position="763"/>
    </location>
</feature>
<feature type="repeat" description="ANK" evidence="12">
    <location>
        <begin position="162"/>
        <end position="194"/>
    </location>
</feature>
<proteinExistence type="predicted"/>
<evidence type="ECO:0000256" key="8">
    <source>
        <dbReference type="ARBA" id="ARBA00023065"/>
    </source>
</evidence>
<evidence type="ECO:0000256" key="14">
    <source>
        <dbReference type="SAM" id="Phobius"/>
    </source>
</evidence>
<keyword evidence="5" id="KW-0677">Repeat</keyword>
<evidence type="ECO:0000256" key="12">
    <source>
        <dbReference type="PROSITE-ProRule" id="PRU00023"/>
    </source>
</evidence>
<organism evidence="16 17">
    <name type="scientific">Porites lobata</name>
    <dbReference type="NCBI Taxonomy" id="104759"/>
    <lineage>
        <taxon>Eukaryota</taxon>
        <taxon>Metazoa</taxon>
        <taxon>Cnidaria</taxon>
        <taxon>Anthozoa</taxon>
        <taxon>Hexacorallia</taxon>
        <taxon>Scleractinia</taxon>
        <taxon>Fungiina</taxon>
        <taxon>Poritidae</taxon>
        <taxon>Porites</taxon>
    </lineage>
</organism>
<feature type="transmembrane region" description="Helical" evidence="14">
    <location>
        <begin position="496"/>
        <end position="517"/>
    </location>
</feature>
<evidence type="ECO:0000256" key="10">
    <source>
        <dbReference type="ARBA" id="ARBA00023180"/>
    </source>
</evidence>